<dbReference type="Proteomes" id="UP001560267">
    <property type="component" value="Unassembled WGS sequence"/>
</dbReference>
<keyword evidence="2" id="KW-1133">Transmembrane helix</keyword>
<evidence type="ECO:0000313" key="5">
    <source>
        <dbReference type="Proteomes" id="UP001560267"/>
    </source>
</evidence>
<dbReference type="InterPro" id="IPR000253">
    <property type="entry name" value="FHA_dom"/>
</dbReference>
<dbReference type="Pfam" id="PF00498">
    <property type="entry name" value="FHA"/>
    <property type="match status" value="1"/>
</dbReference>
<comment type="caution">
    <text evidence="4">The sequence shown here is derived from an EMBL/GenBank/DDBJ whole genome shotgun (WGS) entry which is preliminary data.</text>
</comment>
<evidence type="ECO:0000259" key="3">
    <source>
        <dbReference type="PROSITE" id="PS50006"/>
    </source>
</evidence>
<reference evidence="4 5" key="1">
    <citation type="submission" date="2024-07" db="EMBL/GenBank/DDBJ databases">
        <title>Draft Genome Sequence of Ferrimicrobium acidiphilum Strain YE2023, Isolated from a Pulp of Bioleach Reactor.</title>
        <authorList>
            <person name="Elkina Y.A."/>
            <person name="Bulaeva A.G."/>
            <person name="Beletsky A.V."/>
            <person name="Mardanov A.V."/>
        </authorList>
    </citation>
    <scope>NUCLEOTIDE SEQUENCE [LARGE SCALE GENOMIC DNA]</scope>
    <source>
        <strain evidence="4 5">YE2023</strain>
    </source>
</reference>
<dbReference type="RefSeq" id="WP_298387390.1">
    <property type="nucleotide sequence ID" value="NZ_JBFSHR010000024.1"/>
</dbReference>
<keyword evidence="2" id="KW-0472">Membrane</keyword>
<keyword evidence="1" id="KW-0597">Phosphoprotein</keyword>
<dbReference type="InterPro" id="IPR008984">
    <property type="entry name" value="SMAD_FHA_dom_sf"/>
</dbReference>
<evidence type="ECO:0000256" key="2">
    <source>
        <dbReference type="SAM" id="Phobius"/>
    </source>
</evidence>
<keyword evidence="5" id="KW-1185">Reference proteome</keyword>
<evidence type="ECO:0000313" key="4">
    <source>
        <dbReference type="EMBL" id="MEX6429763.1"/>
    </source>
</evidence>
<dbReference type="PROSITE" id="PS50006">
    <property type="entry name" value="FHA_DOMAIN"/>
    <property type="match status" value="1"/>
</dbReference>
<keyword evidence="2" id="KW-0812">Transmembrane</keyword>
<dbReference type="SMART" id="SM00240">
    <property type="entry name" value="FHA"/>
    <property type="match status" value="1"/>
</dbReference>
<dbReference type="InterPro" id="IPR050923">
    <property type="entry name" value="Cell_Proc_Reg/RNA_Proc"/>
</dbReference>
<protein>
    <submittedName>
        <fullName evidence="4">FHA domain-containing protein</fullName>
    </submittedName>
</protein>
<organism evidence="4 5">
    <name type="scientific">Ferrimicrobium acidiphilum</name>
    <dbReference type="NCBI Taxonomy" id="121039"/>
    <lineage>
        <taxon>Bacteria</taxon>
        <taxon>Bacillati</taxon>
        <taxon>Actinomycetota</taxon>
        <taxon>Acidimicrobiia</taxon>
        <taxon>Acidimicrobiales</taxon>
        <taxon>Acidimicrobiaceae</taxon>
        <taxon>Ferrimicrobium</taxon>
    </lineage>
</organism>
<evidence type="ECO:0000256" key="1">
    <source>
        <dbReference type="ARBA" id="ARBA00022553"/>
    </source>
</evidence>
<accession>A0ABV3Y5G7</accession>
<dbReference type="CDD" id="cd00060">
    <property type="entry name" value="FHA"/>
    <property type="match status" value="1"/>
</dbReference>
<dbReference type="SUPFAM" id="SSF49879">
    <property type="entry name" value="SMAD/FHA domain"/>
    <property type="match status" value="1"/>
</dbReference>
<feature type="domain" description="FHA" evidence="3">
    <location>
        <begin position="88"/>
        <end position="138"/>
    </location>
</feature>
<dbReference type="EMBL" id="JBFSHR010000024">
    <property type="protein sequence ID" value="MEX6429763.1"/>
    <property type="molecule type" value="Genomic_DNA"/>
</dbReference>
<dbReference type="PANTHER" id="PTHR23308">
    <property type="entry name" value="NUCLEAR INHIBITOR OF PROTEIN PHOSPHATASE-1"/>
    <property type="match status" value="1"/>
</dbReference>
<gene>
    <name evidence="4" type="ORF">AB6A68_07920</name>
</gene>
<sequence length="162" mass="17851">MPLLLLSALKYVLIALIWLFFLFAMRAVWRETRRQVRTTVATNLVSVPTNEPAARPASVGNHTQKASGKLLVLEGPYSGRSFTFETPSLIGRDPGCSIVLAEDSFVSQRHAEIYLDRRHLVVADLGSRNGTFVNGDQLEAPMRVTKGDVIQLGKTAMKVVAK</sequence>
<proteinExistence type="predicted"/>
<dbReference type="Gene3D" id="2.60.200.20">
    <property type="match status" value="1"/>
</dbReference>
<feature type="transmembrane region" description="Helical" evidence="2">
    <location>
        <begin position="12"/>
        <end position="29"/>
    </location>
</feature>
<name>A0ABV3Y5G7_9ACTN</name>